<sequence length="145" mass="15844">MSRTWIVVAESSRAKIYEAANAGADLVEREDLVHPEGRLHERDLVSDRPGHDSGTAGSGPHVLDESTSAHVEEMQKFAREIAARLEQGLNDKAYDRLVLVAPPKFLGVLRDVLAQGVAATVAETLHKNLVQHGAEEVREHVQALL</sequence>
<dbReference type="Proteomes" id="UP000218765">
    <property type="component" value="Chromosome"/>
</dbReference>
<evidence type="ECO:0000256" key="1">
    <source>
        <dbReference type="SAM" id="MobiDB-lite"/>
    </source>
</evidence>
<protein>
    <recommendedName>
        <fullName evidence="4">Host attachment protein</fullName>
    </recommendedName>
</protein>
<feature type="region of interest" description="Disordered" evidence="1">
    <location>
        <begin position="37"/>
        <end position="67"/>
    </location>
</feature>
<accession>A0A1Z4VSM2</accession>
<dbReference type="Pfam" id="PF10116">
    <property type="entry name" value="Host_attach"/>
    <property type="match status" value="1"/>
</dbReference>
<feature type="compositionally biased region" description="Basic and acidic residues" evidence="1">
    <location>
        <begin position="37"/>
        <end position="51"/>
    </location>
</feature>
<dbReference type="RefSeq" id="WP_096366701.1">
    <property type="nucleotide sequence ID" value="NZ_AP018052.1"/>
</dbReference>
<reference evidence="2 3" key="1">
    <citation type="submission" date="2017-05" db="EMBL/GenBank/DDBJ databases">
        <title>Thiocyanate degradation by Thiohalobacter thiocyanaticus FOKN1.</title>
        <authorList>
            <person name="Oshiki M."/>
            <person name="Fukushima T."/>
            <person name="Kawano S."/>
            <person name="Nakagawa J."/>
        </authorList>
    </citation>
    <scope>NUCLEOTIDE SEQUENCE [LARGE SCALE GENOMIC DNA]</scope>
    <source>
        <strain evidence="2 3">FOKN1</strain>
    </source>
</reference>
<gene>
    <name evidence="2" type="ORF">FOKN1_2255</name>
</gene>
<dbReference type="EMBL" id="AP018052">
    <property type="protein sequence ID" value="BAZ94630.1"/>
    <property type="molecule type" value="Genomic_DNA"/>
</dbReference>
<organism evidence="2 3">
    <name type="scientific">Thiohalobacter thiocyanaticus</name>
    <dbReference type="NCBI Taxonomy" id="585455"/>
    <lineage>
        <taxon>Bacteria</taxon>
        <taxon>Pseudomonadati</taxon>
        <taxon>Pseudomonadota</taxon>
        <taxon>Gammaproteobacteria</taxon>
        <taxon>Thiohalobacterales</taxon>
        <taxon>Thiohalobacteraceae</taxon>
        <taxon>Thiohalobacter</taxon>
    </lineage>
</organism>
<evidence type="ECO:0008006" key="4">
    <source>
        <dbReference type="Google" id="ProtNLM"/>
    </source>
</evidence>
<dbReference type="AlphaFoldDB" id="A0A1Z4VSM2"/>
<evidence type="ECO:0000313" key="3">
    <source>
        <dbReference type="Proteomes" id="UP000218765"/>
    </source>
</evidence>
<keyword evidence="3" id="KW-1185">Reference proteome</keyword>
<evidence type="ECO:0000313" key="2">
    <source>
        <dbReference type="EMBL" id="BAZ94630.1"/>
    </source>
</evidence>
<dbReference type="OrthoDB" id="329419at2"/>
<proteinExistence type="predicted"/>
<dbReference type="KEGG" id="ttc:FOKN1_2255"/>
<dbReference type="InterPro" id="IPR019291">
    <property type="entry name" value="Host_attachment_protein"/>
</dbReference>
<name>A0A1Z4VSM2_9GAMM</name>